<feature type="domain" description="Glutamine amidotransferase" evidence="1">
    <location>
        <begin position="129"/>
        <end position="198"/>
    </location>
</feature>
<dbReference type="PANTHER" id="PTHR42695">
    <property type="entry name" value="GLUTAMINE AMIDOTRANSFERASE YLR126C-RELATED"/>
    <property type="match status" value="1"/>
</dbReference>
<comment type="caution">
    <text evidence="2">The sequence shown here is derived from an EMBL/GenBank/DDBJ whole genome shotgun (WGS) entry which is preliminary data.</text>
</comment>
<dbReference type="EMBL" id="JAPDMZ010000036">
    <property type="protein sequence ID" value="KAK0554560.1"/>
    <property type="molecule type" value="Genomic_DNA"/>
</dbReference>
<dbReference type="GO" id="GO:0005829">
    <property type="term" value="C:cytosol"/>
    <property type="evidence" value="ECO:0007669"/>
    <property type="project" value="TreeGrafter"/>
</dbReference>
<dbReference type="Proteomes" id="UP001176517">
    <property type="component" value="Unassembled WGS sequence"/>
</dbReference>
<dbReference type="Pfam" id="PF00117">
    <property type="entry name" value="GATase"/>
    <property type="match status" value="1"/>
</dbReference>
<sequence length="330" mass="36625">MPYYDLQERSRFFRLMPEKKVVTIALLVADTPVDEVVTTWGAYPKIFTTLFQDALATIPRHHWQSQYELDIRPFDVVKEMKYPDDGQLRDGLYDAVLVTGSASSAYLDLDWTNKLSDFILHLATEHPLVRIIGICYGHQIIARAFGAKVYLNDAGWEVGTYQCTLTDEGREYLGYELETEMALQQFHRDCIDLPEPFEGTEFINLAYTDKTKCHAIGLPYITDSPPLPSAAGTSSFVAFDLEDGSGYSSGPSAARKLHVLGLQGHPEFNAGIVKAIAAVRTEMGVISAEDEEEALERAERPHDGRRVGALILTMLGIEAARDESGGSDAI</sequence>
<protein>
    <recommendedName>
        <fullName evidence="1">Glutamine amidotransferase domain-containing protein</fullName>
    </recommendedName>
</protein>
<evidence type="ECO:0000313" key="3">
    <source>
        <dbReference type="Proteomes" id="UP001176517"/>
    </source>
</evidence>
<gene>
    <name evidence="2" type="ORF">OC846_002036</name>
</gene>
<keyword evidence="3" id="KW-1185">Reference proteome</keyword>
<name>A0AAN6GXS3_9BASI</name>
<accession>A0AAN6GXS3</accession>
<evidence type="ECO:0000313" key="2">
    <source>
        <dbReference type="EMBL" id="KAK0554560.1"/>
    </source>
</evidence>
<organism evidence="2 3">
    <name type="scientific">Tilletia horrida</name>
    <dbReference type="NCBI Taxonomy" id="155126"/>
    <lineage>
        <taxon>Eukaryota</taxon>
        <taxon>Fungi</taxon>
        <taxon>Dikarya</taxon>
        <taxon>Basidiomycota</taxon>
        <taxon>Ustilaginomycotina</taxon>
        <taxon>Exobasidiomycetes</taxon>
        <taxon>Tilletiales</taxon>
        <taxon>Tilletiaceae</taxon>
        <taxon>Tilletia</taxon>
    </lineage>
</organism>
<dbReference type="InterPro" id="IPR017926">
    <property type="entry name" value="GATASE"/>
</dbReference>
<dbReference type="AlphaFoldDB" id="A0AAN6GXS3"/>
<evidence type="ECO:0000259" key="1">
    <source>
        <dbReference type="Pfam" id="PF00117"/>
    </source>
</evidence>
<dbReference type="PANTHER" id="PTHR42695:SF5">
    <property type="entry name" value="GLUTAMINE AMIDOTRANSFERASE YLR126C-RELATED"/>
    <property type="match status" value="1"/>
</dbReference>
<dbReference type="PROSITE" id="PS51273">
    <property type="entry name" value="GATASE_TYPE_1"/>
    <property type="match status" value="1"/>
</dbReference>
<dbReference type="InterPro" id="IPR029062">
    <property type="entry name" value="Class_I_gatase-like"/>
</dbReference>
<reference evidence="2" key="1">
    <citation type="journal article" date="2023" name="PhytoFront">
        <title>Draft Genome Resources of Seven Strains of Tilletia horrida, Causal Agent of Kernel Smut of Rice.</title>
        <authorList>
            <person name="Khanal S."/>
            <person name="Antony Babu S."/>
            <person name="Zhou X.G."/>
        </authorList>
    </citation>
    <scope>NUCLEOTIDE SEQUENCE</scope>
    <source>
        <strain evidence="2">TX6</strain>
    </source>
</reference>
<dbReference type="InterPro" id="IPR044992">
    <property type="entry name" value="ChyE-like"/>
</dbReference>
<dbReference type="SUPFAM" id="SSF52317">
    <property type="entry name" value="Class I glutamine amidotransferase-like"/>
    <property type="match status" value="1"/>
</dbReference>
<dbReference type="GO" id="GO:0005634">
    <property type="term" value="C:nucleus"/>
    <property type="evidence" value="ECO:0007669"/>
    <property type="project" value="TreeGrafter"/>
</dbReference>
<proteinExistence type="predicted"/>
<dbReference type="CDD" id="cd01741">
    <property type="entry name" value="GATase1_1"/>
    <property type="match status" value="1"/>
</dbReference>
<dbReference type="Gene3D" id="3.40.50.880">
    <property type="match status" value="1"/>
</dbReference>